<protein>
    <submittedName>
        <fullName evidence="2">Uncharacterized protein</fullName>
    </submittedName>
</protein>
<dbReference type="OrthoDB" id="19923at2759"/>
<comment type="caution">
    <text evidence="2">The sequence shown here is derived from an EMBL/GenBank/DDBJ whole genome shotgun (WGS) entry which is preliminary data.</text>
</comment>
<feature type="region of interest" description="Disordered" evidence="1">
    <location>
        <begin position="235"/>
        <end position="266"/>
    </location>
</feature>
<keyword evidence="3" id="KW-1185">Reference proteome</keyword>
<evidence type="ECO:0000313" key="3">
    <source>
        <dbReference type="Proteomes" id="UP000811619"/>
    </source>
</evidence>
<reference evidence="2" key="1">
    <citation type="journal article" date="2020" name="bioRxiv">
        <title>Whole genome comparisons of ergot fungi reveals the divergence and evolution of species within the genus Claviceps are the result of varying mechanisms driving genome evolution and host range expansion.</title>
        <authorList>
            <person name="Wyka S.A."/>
            <person name="Mondo S.J."/>
            <person name="Liu M."/>
            <person name="Dettman J."/>
            <person name="Nalam V."/>
            <person name="Broders K.D."/>
        </authorList>
    </citation>
    <scope>NUCLEOTIDE SEQUENCE</scope>
    <source>
        <strain evidence="2">CCC 489</strain>
    </source>
</reference>
<sequence length="383" mass="41332">MASPWPAVQENLSVTTAIIGLLAVGGKTIDTLWDLNTPADRKSGAVCVQALQEIKQCRSTVHVLYKTLSLLESAQLPSPERGAWISVDHLVAILTDTVLAMSELQAGCEALSLEKLGLVTPPPSSSEPRGQRQRQQPEEENPPHGVGASCASPRQKAIEGLCSRIRWHNLSMTMMMTILKCPGESDAQNSRVGLERRMKRLLSANTNLSARMRRLDDFLRQARFWASPRLTPYPGTTAALASRDAPPDEADSDGARRHPPSPMSGYTLADIPVLSMIPLPVTTGELTDGTLFYTFAYARLVGRDLGELMQSQAGQGTSRSLGVILGRTNTAAENGASSTSTGGSSDVGPVVVGGQTQAGADHVPSKFTRWRVRDLSVRRRWRG</sequence>
<evidence type="ECO:0000313" key="2">
    <source>
        <dbReference type="EMBL" id="KAG5927808.1"/>
    </source>
</evidence>
<dbReference type="Proteomes" id="UP000811619">
    <property type="component" value="Unassembled WGS sequence"/>
</dbReference>
<organism evidence="2 3">
    <name type="scientific">Claviceps africana</name>
    <dbReference type="NCBI Taxonomy" id="83212"/>
    <lineage>
        <taxon>Eukaryota</taxon>
        <taxon>Fungi</taxon>
        <taxon>Dikarya</taxon>
        <taxon>Ascomycota</taxon>
        <taxon>Pezizomycotina</taxon>
        <taxon>Sordariomycetes</taxon>
        <taxon>Hypocreomycetidae</taxon>
        <taxon>Hypocreales</taxon>
        <taxon>Clavicipitaceae</taxon>
        <taxon>Claviceps</taxon>
    </lineage>
</organism>
<dbReference type="AlphaFoldDB" id="A0A8K0NJ25"/>
<accession>A0A8K0NJ25</accession>
<evidence type="ECO:0000256" key="1">
    <source>
        <dbReference type="SAM" id="MobiDB-lite"/>
    </source>
</evidence>
<feature type="region of interest" description="Disordered" evidence="1">
    <location>
        <begin position="117"/>
        <end position="152"/>
    </location>
</feature>
<proteinExistence type="predicted"/>
<name>A0A8K0NJ25_9HYPO</name>
<gene>
    <name evidence="2" type="ORF">E4U42_001777</name>
</gene>
<dbReference type="EMBL" id="SRPY01000156">
    <property type="protein sequence ID" value="KAG5927808.1"/>
    <property type="molecule type" value="Genomic_DNA"/>
</dbReference>